<dbReference type="Gene3D" id="1.20.1260.10">
    <property type="match status" value="1"/>
</dbReference>
<protein>
    <submittedName>
        <fullName evidence="1">Uncharacterized protein</fullName>
    </submittedName>
</protein>
<evidence type="ECO:0000313" key="1">
    <source>
        <dbReference type="EMBL" id="AOM80494.1"/>
    </source>
</evidence>
<keyword evidence="2" id="KW-1185">Reference proteome</keyword>
<gene>
    <name evidence="1" type="ORF">BFS30_27045</name>
</gene>
<dbReference type="InterPro" id="IPR009078">
    <property type="entry name" value="Ferritin-like_SF"/>
</dbReference>
<dbReference type="InterPro" id="IPR012347">
    <property type="entry name" value="Ferritin-like"/>
</dbReference>
<dbReference type="Proteomes" id="UP000094313">
    <property type="component" value="Chromosome"/>
</dbReference>
<reference evidence="1 2" key="1">
    <citation type="submission" date="2016-08" db="EMBL/GenBank/DDBJ databases">
        <authorList>
            <person name="Seilhamer J.J."/>
        </authorList>
    </citation>
    <scope>NUCLEOTIDE SEQUENCE [LARGE SCALE GENOMIC DNA]</scope>
    <source>
        <strain evidence="1 2">DX4</strain>
    </source>
</reference>
<dbReference type="EMBL" id="CP017141">
    <property type="protein sequence ID" value="AOM80494.1"/>
    <property type="molecule type" value="Genomic_DNA"/>
</dbReference>
<dbReference type="PANTHER" id="PTHR30565">
    <property type="entry name" value="PROTEIN YCIF"/>
    <property type="match status" value="1"/>
</dbReference>
<dbReference type="OrthoDB" id="760299at2"/>
<dbReference type="KEGG" id="psty:BFS30_27045"/>
<organism evidence="1 2">
    <name type="scientific">Pedobacter steynii</name>
    <dbReference type="NCBI Taxonomy" id="430522"/>
    <lineage>
        <taxon>Bacteria</taxon>
        <taxon>Pseudomonadati</taxon>
        <taxon>Bacteroidota</taxon>
        <taxon>Sphingobacteriia</taxon>
        <taxon>Sphingobacteriales</taxon>
        <taxon>Sphingobacteriaceae</taxon>
        <taxon>Pedobacter</taxon>
    </lineage>
</organism>
<dbReference type="PANTHER" id="PTHR30565:SF9">
    <property type="entry name" value="PROTEIN YCIF"/>
    <property type="match status" value="1"/>
</dbReference>
<dbReference type="Pfam" id="PF05974">
    <property type="entry name" value="DUF892"/>
    <property type="match status" value="1"/>
</dbReference>
<dbReference type="AlphaFoldDB" id="A0A1D7QPA5"/>
<name>A0A1D7QPA5_9SPHI</name>
<accession>A0A1D7QPA5</accession>
<dbReference type="InterPro" id="IPR047114">
    <property type="entry name" value="YciF"/>
</dbReference>
<dbReference type="InterPro" id="IPR010287">
    <property type="entry name" value="DUF892_YciF-like"/>
</dbReference>
<sequence length="172" mass="18863">MTDTMSRIGLHDFFIDGLEEIYDAEKRFMKCFAALGLAAVSKELQHALISHGAVTEKHLGHLEAIMGRFHHQAGAGTCLLVENLTDKASGMIRKIETGTALRDVAIFCLVKVIQHYKIAIYSSLVSLSAEMKHSKVTVLLEECLSDEKDIEEYLTKIASGFIGPAAKEAGLK</sequence>
<proteinExistence type="predicted"/>
<dbReference type="SUPFAM" id="SSF47240">
    <property type="entry name" value="Ferritin-like"/>
    <property type="match status" value="1"/>
</dbReference>
<evidence type="ECO:0000313" key="2">
    <source>
        <dbReference type="Proteomes" id="UP000094313"/>
    </source>
</evidence>